<name>A0A0E9UI52_ANGAN</name>
<sequence>MSPWIARERAHCTPGKHQTALF</sequence>
<reference evidence="2" key="2">
    <citation type="journal article" date="2015" name="Fish Shellfish Immunol.">
        <title>Early steps in the European eel (Anguilla anguilla)-Vibrio vulnificus interaction in the gills: Role of the RtxA13 toxin.</title>
        <authorList>
            <person name="Callol A."/>
            <person name="Pajuelo D."/>
            <person name="Ebbesson L."/>
            <person name="Teles M."/>
            <person name="MacKenzie S."/>
            <person name="Amaro C."/>
        </authorList>
    </citation>
    <scope>NUCLEOTIDE SEQUENCE</scope>
</reference>
<reference evidence="2" key="1">
    <citation type="submission" date="2014-11" db="EMBL/GenBank/DDBJ databases">
        <authorList>
            <person name="Amaro Gonzalez C."/>
        </authorList>
    </citation>
    <scope>NUCLEOTIDE SEQUENCE</scope>
</reference>
<feature type="region of interest" description="Disordered" evidence="1">
    <location>
        <begin position="1"/>
        <end position="22"/>
    </location>
</feature>
<proteinExistence type="predicted"/>
<dbReference type="EMBL" id="GBXM01043160">
    <property type="protein sequence ID" value="JAH65417.1"/>
    <property type="molecule type" value="Transcribed_RNA"/>
</dbReference>
<evidence type="ECO:0000256" key="1">
    <source>
        <dbReference type="SAM" id="MobiDB-lite"/>
    </source>
</evidence>
<evidence type="ECO:0000313" key="2">
    <source>
        <dbReference type="EMBL" id="JAH65417.1"/>
    </source>
</evidence>
<feature type="compositionally biased region" description="Basic and acidic residues" evidence="1">
    <location>
        <begin position="1"/>
        <end position="11"/>
    </location>
</feature>
<protein>
    <submittedName>
        <fullName evidence="2">Uncharacterized protein</fullName>
    </submittedName>
</protein>
<accession>A0A0E9UI52</accession>
<organism evidence="2">
    <name type="scientific">Anguilla anguilla</name>
    <name type="common">European freshwater eel</name>
    <name type="synonym">Muraena anguilla</name>
    <dbReference type="NCBI Taxonomy" id="7936"/>
    <lineage>
        <taxon>Eukaryota</taxon>
        <taxon>Metazoa</taxon>
        <taxon>Chordata</taxon>
        <taxon>Craniata</taxon>
        <taxon>Vertebrata</taxon>
        <taxon>Euteleostomi</taxon>
        <taxon>Actinopterygii</taxon>
        <taxon>Neopterygii</taxon>
        <taxon>Teleostei</taxon>
        <taxon>Anguilliformes</taxon>
        <taxon>Anguillidae</taxon>
        <taxon>Anguilla</taxon>
    </lineage>
</organism>
<dbReference type="AlphaFoldDB" id="A0A0E9UI52"/>